<dbReference type="PANTHER" id="PTHR33164">
    <property type="entry name" value="TRANSCRIPTIONAL REGULATOR, MARR FAMILY"/>
    <property type="match status" value="1"/>
</dbReference>
<feature type="domain" description="HTH marR-type" evidence="2">
    <location>
        <begin position="12"/>
        <end position="150"/>
    </location>
</feature>
<evidence type="ECO:0000256" key="1">
    <source>
        <dbReference type="SAM" id="MobiDB-lite"/>
    </source>
</evidence>
<feature type="compositionally biased region" description="Basic and acidic residues" evidence="1">
    <location>
        <begin position="152"/>
        <end position="164"/>
    </location>
</feature>
<dbReference type="InterPro" id="IPR036390">
    <property type="entry name" value="WH_DNA-bd_sf"/>
</dbReference>
<organism evidence="3 4">
    <name type="scientific">Knoellia aerolata DSM 18566</name>
    <dbReference type="NCBI Taxonomy" id="1385519"/>
    <lineage>
        <taxon>Bacteria</taxon>
        <taxon>Bacillati</taxon>
        <taxon>Actinomycetota</taxon>
        <taxon>Actinomycetes</taxon>
        <taxon>Micrococcales</taxon>
        <taxon>Intrasporangiaceae</taxon>
        <taxon>Knoellia</taxon>
    </lineage>
</organism>
<dbReference type="eggNOG" id="COG1846">
    <property type="taxonomic scope" value="Bacteria"/>
</dbReference>
<dbReference type="Proteomes" id="UP000030013">
    <property type="component" value="Unassembled WGS sequence"/>
</dbReference>
<dbReference type="Gene3D" id="1.10.10.10">
    <property type="entry name" value="Winged helix-like DNA-binding domain superfamily/Winged helix DNA-binding domain"/>
    <property type="match status" value="1"/>
</dbReference>
<dbReference type="STRING" id="1385519.N801_16765"/>
<dbReference type="Pfam" id="PF12802">
    <property type="entry name" value="MarR_2"/>
    <property type="match status" value="1"/>
</dbReference>
<dbReference type="AlphaFoldDB" id="A0A0A0JS88"/>
<reference evidence="3 4" key="1">
    <citation type="submission" date="2013-08" db="EMBL/GenBank/DDBJ databases">
        <title>The genome sequence of Knoellia aerolata.</title>
        <authorList>
            <person name="Zhu W."/>
            <person name="Wang G."/>
        </authorList>
    </citation>
    <scope>NUCLEOTIDE SEQUENCE [LARGE SCALE GENOMIC DNA]</scope>
    <source>
        <strain evidence="3 4">DSM 18566</strain>
    </source>
</reference>
<evidence type="ECO:0000313" key="3">
    <source>
        <dbReference type="EMBL" id="KGN40008.1"/>
    </source>
</evidence>
<dbReference type="InterPro" id="IPR000835">
    <property type="entry name" value="HTH_MarR-typ"/>
</dbReference>
<dbReference type="EMBL" id="AVPL01000057">
    <property type="protein sequence ID" value="KGN40008.1"/>
    <property type="molecule type" value="Genomic_DNA"/>
</dbReference>
<dbReference type="InterPro" id="IPR039422">
    <property type="entry name" value="MarR/SlyA-like"/>
</dbReference>
<gene>
    <name evidence="3" type="ORF">N801_16765</name>
</gene>
<keyword evidence="4" id="KW-1185">Reference proteome</keyword>
<evidence type="ECO:0000259" key="2">
    <source>
        <dbReference type="PROSITE" id="PS50995"/>
    </source>
</evidence>
<evidence type="ECO:0000313" key="4">
    <source>
        <dbReference type="Proteomes" id="UP000030013"/>
    </source>
</evidence>
<protein>
    <submittedName>
        <fullName evidence="3">MarR family transcriptional regulator</fullName>
    </submittedName>
</protein>
<feature type="region of interest" description="Disordered" evidence="1">
    <location>
        <begin position="152"/>
        <end position="174"/>
    </location>
</feature>
<dbReference type="GO" id="GO:0006950">
    <property type="term" value="P:response to stress"/>
    <property type="evidence" value="ECO:0007669"/>
    <property type="project" value="TreeGrafter"/>
</dbReference>
<dbReference type="GO" id="GO:0003700">
    <property type="term" value="F:DNA-binding transcription factor activity"/>
    <property type="evidence" value="ECO:0007669"/>
    <property type="project" value="InterPro"/>
</dbReference>
<sequence>MTGTDDVRWLDQAEMTAWLRLIAVAERLPGILDSQLRRDSGLTHYEYQVLAMLSDAPERTLRMTHLGLRTNATLPRLSHVVRRLEERGLVERAEAPEDRRASNAHLTDEGYAALVDAAPGHVATVREFVLDPLSREQVDALSDALEAVLRKVDPTGDAPRDTRDLPPTTAATAT</sequence>
<dbReference type="PROSITE" id="PS50995">
    <property type="entry name" value="HTH_MARR_2"/>
    <property type="match status" value="1"/>
</dbReference>
<comment type="caution">
    <text evidence="3">The sequence shown here is derived from an EMBL/GenBank/DDBJ whole genome shotgun (WGS) entry which is preliminary data.</text>
</comment>
<dbReference type="InterPro" id="IPR036388">
    <property type="entry name" value="WH-like_DNA-bd_sf"/>
</dbReference>
<proteinExistence type="predicted"/>
<accession>A0A0A0JS88</accession>
<dbReference type="PANTHER" id="PTHR33164:SF99">
    <property type="entry name" value="MARR FAMILY REGULATORY PROTEIN"/>
    <property type="match status" value="1"/>
</dbReference>
<dbReference type="PRINTS" id="PR00598">
    <property type="entry name" value="HTHMARR"/>
</dbReference>
<dbReference type="SMART" id="SM00347">
    <property type="entry name" value="HTH_MARR"/>
    <property type="match status" value="1"/>
</dbReference>
<dbReference type="SUPFAM" id="SSF46785">
    <property type="entry name" value="Winged helix' DNA-binding domain"/>
    <property type="match status" value="1"/>
</dbReference>
<name>A0A0A0JS88_9MICO</name>